<evidence type="ECO:0000313" key="3">
    <source>
        <dbReference type="Proteomes" id="UP001419268"/>
    </source>
</evidence>
<name>A0AAP0PER3_9MAGN</name>
<feature type="region of interest" description="Disordered" evidence="1">
    <location>
        <begin position="1"/>
        <end position="62"/>
    </location>
</feature>
<dbReference type="Proteomes" id="UP001419268">
    <property type="component" value="Unassembled WGS sequence"/>
</dbReference>
<feature type="compositionally biased region" description="Basic residues" evidence="1">
    <location>
        <begin position="16"/>
        <end position="34"/>
    </location>
</feature>
<comment type="caution">
    <text evidence="2">The sequence shown here is derived from an EMBL/GenBank/DDBJ whole genome shotgun (WGS) entry which is preliminary data.</text>
</comment>
<proteinExistence type="predicted"/>
<evidence type="ECO:0000313" key="2">
    <source>
        <dbReference type="EMBL" id="KAK9140229.1"/>
    </source>
</evidence>
<reference evidence="2 3" key="1">
    <citation type="submission" date="2024-01" db="EMBL/GenBank/DDBJ databases">
        <title>Genome assemblies of Stephania.</title>
        <authorList>
            <person name="Yang L."/>
        </authorList>
    </citation>
    <scope>NUCLEOTIDE SEQUENCE [LARGE SCALE GENOMIC DNA]</scope>
    <source>
        <strain evidence="2">JXDWG</strain>
        <tissue evidence="2">Leaf</tissue>
    </source>
</reference>
<protein>
    <submittedName>
        <fullName evidence="2">Uncharacterized protein</fullName>
    </submittedName>
</protein>
<keyword evidence="3" id="KW-1185">Reference proteome</keyword>
<gene>
    <name evidence="2" type="ORF">Scep_009910</name>
</gene>
<accession>A0AAP0PER3</accession>
<feature type="compositionally biased region" description="Acidic residues" evidence="1">
    <location>
        <begin position="53"/>
        <end position="62"/>
    </location>
</feature>
<organism evidence="2 3">
    <name type="scientific">Stephania cephalantha</name>
    <dbReference type="NCBI Taxonomy" id="152367"/>
    <lineage>
        <taxon>Eukaryota</taxon>
        <taxon>Viridiplantae</taxon>
        <taxon>Streptophyta</taxon>
        <taxon>Embryophyta</taxon>
        <taxon>Tracheophyta</taxon>
        <taxon>Spermatophyta</taxon>
        <taxon>Magnoliopsida</taxon>
        <taxon>Ranunculales</taxon>
        <taxon>Menispermaceae</taxon>
        <taxon>Menispermoideae</taxon>
        <taxon>Cissampelideae</taxon>
        <taxon>Stephania</taxon>
    </lineage>
</organism>
<sequence length="62" mass="7365">MLQMQKLWPPREKLQVSKRSRSDKHGGRKHRRYVSVKLMRSASRDLERSAPNSDDDEKCIIK</sequence>
<dbReference type="AlphaFoldDB" id="A0AAP0PER3"/>
<dbReference type="EMBL" id="JBBNAG010000004">
    <property type="protein sequence ID" value="KAK9140229.1"/>
    <property type="molecule type" value="Genomic_DNA"/>
</dbReference>
<evidence type="ECO:0000256" key="1">
    <source>
        <dbReference type="SAM" id="MobiDB-lite"/>
    </source>
</evidence>